<dbReference type="Gene3D" id="3.30.710.10">
    <property type="entry name" value="Potassium Channel Kv1.1, Chain A"/>
    <property type="match status" value="1"/>
</dbReference>
<organism evidence="3 4">
    <name type="scientific">Solanum verrucosum</name>
    <dbReference type="NCBI Taxonomy" id="315347"/>
    <lineage>
        <taxon>Eukaryota</taxon>
        <taxon>Viridiplantae</taxon>
        <taxon>Streptophyta</taxon>
        <taxon>Embryophyta</taxon>
        <taxon>Tracheophyta</taxon>
        <taxon>Spermatophyta</taxon>
        <taxon>Magnoliopsida</taxon>
        <taxon>eudicotyledons</taxon>
        <taxon>Gunneridae</taxon>
        <taxon>Pentapetalae</taxon>
        <taxon>asterids</taxon>
        <taxon>lamiids</taxon>
        <taxon>Solanales</taxon>
        <taxon>Solanaceae</taxon>
        <taxon>Solanoideae</taxon>
        <taxon>Solaneae</taxon>
        <taxon>Solanum</taxon>
    </lineage>
</organism>
<dbReference type="GO" id="GO:0006511">
    <property type="term" value="P:ubiquitin-dependent protein catabolic process"/>
    <property type="evidence" value="ECO:0007669"/>
    <property type="project" value="InterPro"/>
</dbReference>
<evidence type="ECO:0000259" key="2">
    <source>
        <dbReference type="Pfam" id="PF01466"/>
    </source>
</evidence>
<dbReference type="AlphaFoldDB" id="A0AAF0R2F0"/>
<dbReference type="Pfam" id="PF01466">
    <property type="entry name" value="Skp1"/>
    <property type="match status" value="1"/>
</dbReference>
<keyword evidence="4" id="KW-1185">Reference proteome</keyword>
<proteinExistence type="predicted"/>
<evidence type="ECO:0000256" key="1">
    <source>
        <dbReference type="ARBA" id="ARBA00004906"/>
    </source>
</evidence>
<dbReference type="InterPro" id="IPR016897">
    <property type="entry name" value="SKP1"/>
</dbReference>
<dbReference type="InterPro" id="IPR016072">
    <property type="entry name" value="Skp1_comp_dimer"/>
</dbReference>
<evidence type="ECO:0000313" key="3">
    <source>
        <dbReference type="EMBL" id="WMV35007.1"/>
    </source>
</evidence>
<reference evidence="3" key="1">
    <citation type="submission" date="2023-08" db="EMBL/GenBank/DDBJ databases">
        <title>A de novo genome assembly of Solanum verrucosum Schlechtendal, a Mexican diploid species geographically isolated from the other diploid A-genome species in potato relatives.</title>
        <authorList>
            <person name="Hosaka K."/>
        </authorList>
    </citation>
    <scope>NUCLEOTIDE SEQUENCE</scope>
    <source>
        <tissue evidence="3">Young leaves</tissue>
    </source>
</reference>
<dbReference type="SUPFAM" id="SSF81382">
    <property type="entry name" value="Skp1 dimerisation domain-like"/>
    <property type="match status" value="1"/>
</dbReference>
<dbReference type="PANTHER" id="PTHR11165">
    <property type="entry name" value="SKP1"/>
    <property type="match status" value="1"/>
</dbReference>
<protein>
    <recommendedName>
        <fullName evidence="2">SKP1 component dimerisation domain-containing protein</fullName>
    </recommendedName>
</protein>
<sequence>MTKVVEYWKKHSEFVKVDHSILHDLILATNFLNDKEMLDAMCQEVADRIKGKSPEKIREEFNIKNDFTPEQEEEIRKENAWAFE</sequence>
<dbReference type="EMBL" id="CP133617">
    <property type="protein sequence ID" value="WMV35007.1"/>
    <property type="molecule type" value="Genomic_DNA"/>
</dbReference>
<dbReference type="InterPro" id="IPR036296">
    <property type="entry name" value="SKP1-like_dim_sf"/>
</dbReference>
<dbReference type="Proteomes" id="UP001234989">
    <property type="component" value="Chromosome 6"/>
</dbReference>
<feature type="domain" description="SKP1 component dimerisation" evidence="2">
    <location>
        <begin position="35"/>
        <end position="82"/>
    </location>
</feature>
<gene>
    <name evidence="3" type="ORF">MTR67_028392</name>
</gene>
<dbReference type="InterPro" id="IPR011333">
    <property type="entry name" value="SKP1/BTB/POZ_sf"/>
</dbReference>
<comment type="pathway">
    <text evidence="1">Protein modification; protein ubiquitination.</text>
</comment>
<name>A0AAF0R2F0_SOLVR</name>
<accession>A0AAF0R2F0</accession>
<evidence type="ECO:0000313" key="4">
    <source>
        <dbReference type="Proteomes" id="UP001234989"/>
    </source>
</evidence>